<dbReference type="InterPro" id="IPR006976">
    <property type="entry name" value="VanZ-like"/>
</dbReference>
<dbReference type="eggNOG" id="COG5652">
    <property type="taxonomic scope" value="Bacteria"/>
</dbReference>
<feature type="transmembrane region" description="Helical" evidence="1">
    <location>
        <begin position="105"/>
        <end position="123"/>
    </location>
</feature>
<evidence type="ECO:0000259" key="2">
    <source>
        <dbReference type="Pfam" id="PF04892"/>
    </source>
</evidence>
<dbReference type="Pfam" id="PF04892">
    <property type="entry name" value="VanZ"/>
    <property type="match status" value="1"/>
</dbReference>
<keyword evidence="1" id="KW-0472">Membrane</keyword>
<evidence type="ECO:0000256" key="1">
    <source>
        <dbReference type="SAM" id="Phobius"/>
    </source>
</evidence>
<name>M7N7G2_9BACT</name>
<dbReference type="EMBL" id="AODQ01000004">
    <property type="protein sequence ID" value="EMR04548.1"/>
    <property type="molecule type" value="Genomic_DNA"/>
</dbReference>
<evidence type="ECO:0000313" key="4">
    <source>
        <dbReference type="Proteomes" id="UP000011910"/>
    </source>
</evidence>
<keyword evidence="1" id="KW-1133">Transmembrane helix</keyword>
<dbReference type="RefSeq" id="WP_009193716.1">
    <property type="nucleotide sequence ID" value="NZ_AODQ01000004.1"/>
</dbReference>
<dbReference type="STRING" id="1279009.ADICEAN_00306"/>
<feature type="transmembrane region" description="Helical" evidence="1">
    <location>
        <begin position="42"/>
        <end position="61"/>
    </location>
</feature>
<dbReference type="NCBIfam" id="NF037970">
    <property type="entry name" value="vanZ_1"/>
    <property type="match status" value="1"/>
</dbReference>
<dbReference type="Proteomes" id="UP000011910">
    <property type="component" value="Unassembled WGS sequence"/>
</dbReference>
<proteinExistence type="predicted"/>
<feature type="domain" description="VanZ-like" evidence="2">
    <location>
        <begin position="35"/>
        <end position="122"/>
    </location>
</feature>
<sequence>MFLRYNLFTLCWILLILLLTLAPGSAIPVTSLWWAELISIDKVVHFLIFAVLVLLMIVGFTKQYTYAFVRKHAVPLALAVSIGYGILIEVLQMSIPGRYLEFMDLVANSIGCFLGYGIFYLVYKL</sequence>
<feature type="transmembrane region" description="Helical" evidence="1">
    <location>
        <begin position="73"/>
        <end position="93"/>
    </location>
</feature>
<reference evidence="3 4" key="1">
    <citation type="journal article" date="2013" name="Genome Announc.">
        <title>Draft Genome Sequence of Cesiribacter andamanensis Strain AMV16T, Isolated from a Soil Sample from a Mud Volcano in the Andaman Islands, India.</title>
        <authorList>
            <person name="Shivaji S."/>
            <person name="Ara S."/>
            <person name="Begum Z."/>
            <person name="Srinivas T.N."/>
            <person name="Singh A."/>
            <person name="Kumar Pinnaka A."/>
        </authorList>
    </citation>
    <scope>NUCLEOTIDE SEQUENCE [LARGE SCALE GENOMIC DNA]</scope>
    <source>
        <strain evidence="3 4">AMV16</strain>
    </source>
</reference>
<dbReference type="PANTHER" id="PTHR28008:SF1">
    <property type="entry name" value="DOMAIN PROTEIN, PUTATIVE (AFU_ORTHOLOGUE AFUA_3G10980)-RELATED"/>
    <property type="match status" value="1"/>
</dbReference>
<dbReference type="AlphaFoldDB" id="M7N7G2"/>
<accession>M7N7G2</accession>
<dbReference type="OrthoDB" id="982143at2"/>
<keyword evidence="1" id="KW-0812">Transmembrane</keyword>
<evidence type="ECO:0000313" key="3">
    <source>
        <dbReference type="EMBL" id="EMR04548.1"/>
    </source>
</evidence>
<protein>
    <submittedName>
        <fullName evidence="3">Putative integral membrane protein</fullName>
    </submittedName>
</protein>
<comment type="caution">
    <text evidence="3">The sequence shown here is derived from an EMBL/GenBank/DDBJ whole genome shotgun (WGS) entry which is preliminary data.</text>
</comment>
<dbReference type="PANTHER" id="PTHR28008">
    <property type="entry name" value="DOMAIN PROTEIN, PUTATIVE (AFU_ORTHOLOGUE AFUA_3G10980)-RELATED"/>
    <property type="match status" value="1"/>
</dbReference>
<gene>
    <name evidence="3" type="ORF">ADICEAN_00306</name>
</gene>
<organism evidence="3 4">
    <name type="scientific">Cesiribacter andamanensis AMV16</name>
    <dbReference type="NCBI Taxonomy" id="1279009"/>
    <lineage>
        <taxon>Bacteria</taxon>
        <taxon>Pseudomonadati</taxon>
        <taxon>Bacteroidota</taxon>
        <taxon>Cytophagia</taxon>
        <taxon>Cytophagales</taxon>
        <taxon>Cesiribacteraceae</taxon>
        <taxon>Cesiribacter</taxon>
    </lineage>
</organism>
<keyword evidence="4" id="KW-1185">Reference proteome</keyword>